<dbReference type="AlphaFoldDB" id="G0IZJ5"/>
<protein>
    <submittedName>
        <fullName evidence="3">Xylose isomerase domain-containing protein TIM barrel</fullName>
    </submittedName>
</protein>
<dbReference type="STRING" id="880070.Cycma_1265"/>
<reference evidence="4" key="1">
    <citation type="submission" date="2011-07" db="EMBL/GenBank/DDBJ databases">
        <title>The complete genome of Cyclobacterium marinum DSM 745.</title>
        <authorList>
            <person name="Lucas S."/>
            <person name="Han J."/>
            <person name="Lapidus A."/>
            <person name="Bruce D."/>
            <person name="Goodwin L."/>
            <person name="Pitluck S."/>
            <person name="Peters L."/>
            <person name="Kyrpides N."/>
            <person name="Mavromatis K."/>
            <person name="Ivanova N."/>
            <person name="Ovchinnikova G."/>
            <person name="Chertkov O."/>
            <person name="Detter J.C."/>
            <person name="Tapia R."/>
            <person name="Han C."/>
            <person name="Land M."/>
            <person name="Hauser L."/>
            <person name="Markowitz V."/>
            <person name="Cheng J.-F."/>
            <person name="Hugenholtz P."/>
            <person name="Woyke T."/>
            <person name="Wu D."/>
            <person name="Tindall B."/>
            <person name="Schuetze A."/>
            <person name="Brambilla E."/>
            <person name="Klenk H.-P."/>
            <person name="Eisen J.A."/>
        </authorList>
    </citation>
    <scope>NUCLEOTIDE SEQUENCE [LARGE SCALE GENOMIC DNA]</scope>
    <source>
        <strain evidence="4">ATCC 25205 / DSM 745 / LMG 13164 / NCIMB 1802</strain>
    </source>
</reference>
<sequence length="287" mass="31481">MKKFSRRKTLFTIGSMAALGPVWAVNERFAKPKVRIGACDWSIGKASDPSALAFASEIGLDGVQVSLGNVANDMHLRQKSMQETYLKAAKKNKVKIAGLAIGELNRVPYKSAPETEAWVSDSIDVAKALGCKNILLAFFSAGDLRNDPAGKKEVIRRLKKVAPKAETADVVLGIESWLSAEEHLEILSAVGSSHVKVYYDLANATKMGYDIFKEIALLGAENICEIHFKENGQLLGQGKVDFERVKVSLDNIGYKGWYIMEGAIPKGMEVLPAYRQNLNFVSQLMKS</sequence>
<dbReference type="EMBL" id="CP002955">
    <property type="protein sequence ID" value="AEL25036.1"/>
    <property type="molecule type" value="Genomic_DNA"/>
</dbReference>
<dbReference type="PANTHER" id="PTHR12110:SF53">
    <property type="entry name" value="BLR5974 PROTEIN"/>
    <property type="match status" value="1"/>
</dbReference>
<keyword evidence="3" id="KW-0413">Isomerase</keyword>
<feature type="signal peptide" evidence="1">
    <location>
        <begin position="1"/>
        <end position="24"/>
    </location>
</feature>
<evidence type="ECO:0000256" key="1">
    <source>
        <dbReference type="SAM" id="SignalP"/>
    </source>
</evidence>
<dbReference type="InterPro" id="IPR036237">
    <property type="entry name" value="Xyl_isomerase-like_sf"/>
</dbReference>
<dbReference type="HOGENOM" id="CLU_082339_0_0_10"/>
<accession>G0IZJ5</accession>
<proteinExistence type="predicted"/>
<evidence type="ECO:0000259" key="2">
    <source>
        <dbReference type="Pfam" id="PF01261"/>
    </source>
</evidence>
<name>G0IZJ5_CYCMS</name>
<dbReference type="OrthoDB" id="1411356at2"/>
<dbReference type="Pfam" id="PF01261">
    <property type="entry name" value="AP_endonuc_2"/>
    <property type="match status" value="1"/>
</dbReference>
<keyword evidence="1" id="KW-0732">Signal</keyword>
<dbReference type="Proteomes" id="UP000001635">
    <property type="component" value="Chromosome"/>
</dbReference>
<dbReference type="InterPro" id="IPR050312">
    <property type="entry name" value="IolE/XylAMocC-like"/>
</dbReference>
<dbReference type="RefSeq" id="WP_014019333.1">
    <property type="nucleotide sequence ID" value="NC_015914.1"/>
</dbReference>
<dbReference type="GO" id="GO:0016853">
    <property type="term" value="F:isomerase activity"/>
    <property type="evidence" value="ECO:0007669"/>
    <property type="project" value="UniProtKB-KW"/>
</dbReference>
<dbReference type="InterPro" id="IPR013022">
    <property type="entry name" value="Xyl_isomerase-like_TIM-brl"/>
</dbReference>
<gene>
    <name evidence="3" type="ordered locus">Cycma_1265</name>
</gene>
<feature type="domain" description="Xylose isomerase-like TIM barrel" evidence="2">
    <location>
        <begin position="52"/>
        <end position="280"/>
    </location>
</feature>
<organism evidence="3 4">
    <name type="scientific">Cyclobacterium marinum (strain ATCC 25205 / DSM 745 / LMG 13164 / NCIMB 1802)</name>
    <name type="common">Flectobacillus marinus</name>
    <dbReference type="NCBI Taxonomy" id="880070"/>
    <lineage>
        <taxon>Bacteria</taxon>
        <taxon>Pseudomonadati</taxon>
        <taxon>Bacteroidota</taxon>
        <taxon>Cytophagia</taxon>
        <taxon>Cytophagales</taxon>
        <taxon>Cyclobacteriaceae</taxon>
        <taxon>Cyclobacterium</taxon>
    </lineage>
</organism>
<keyword evidence="4" id="KW-1185">Reference proteome</keyword>
<feature type="chain" id="PRO_5003400917" evidence="1">
    <location>
        <begin position="25"/>
        <end position="287"/>
    </location>
</feature>
<dbReference type="PANTHER" id="PTHR12110">
    <property type="entry name" value="HYDROXYPYRUVATE ISOMERASE"/>
    <property type="match status" value="1"/>
</dbReference>
<evidence type="ECO:0000313" key="3">
    <source>
        <dbReference type="EMBL" id="AEL25036.1"/>
    </source>
</evidence>
<evidence type="ECO:0000313" key="4">
    <source>
        <dbReference type="Proteomes" id="UP000001635"/>
    </source>
</evidence>
<dbReference type="Gene3D" id="3.20.20.150">
    <property type="entry name" value="Divalent-metal-dependent TIM barrel enzymes"/>
    <property type="match status" value="1"/>
</dbReference>
<dbReference type="KEGG" id="cmr:Cycma_1265"/>
<dbReference type="SUPFAM" id="SSF51658">
    <property type="entry name" value="Xylose isomerase-like"/>
    <property type="match status" value="1"/>
</dbReference>
<dbReference type="eggNOG" id="COG1082">
    <property type="taxonomic scope" value="Bacteria"/>
</dbReference>